<name>A0A0C9UEH8_SPHS4</name>
<dbReference type="AlphaFoldDB" id="A0A0C9UEH8"/>
<evidence type="ECO:0000313" key="2">
    <source>
        <dbReference type="Proteomes" id="UP000054279"/>
    </source>
</evidence>
<reference evidence="1 2" key="1">
    <citation type="submission" date="2014-06" db="EMBL/GenBank/DDBJ databases">
        <title>Evolutionary Origins and Diversification of the Mycorrhizal Mutualists.</title>
        <authorList>
            <consortium name="DOE Joint Genome Institute"/>
            <consortium name="Mycorrhizal Genomics Consortium"/>
            <person name="Kohler A."/>
            <person name="Kuo A."/>
            <person name="Nagy L.G."/>
            <person name="Floudas D."/>
            <person name="Copeland A."/>
            <person name="Barry K.W."/>
            <person name="Cichocki N."/>
            <person name="Veneault-Fourrey C."/>
            <person name="LaButti K."/>
            <person name="Lindquist E.A."/>
            <person name="Lipzen A."/>
            <person name="Lundell T."/>
            <person name="Morin E."/>
            <person name="Murat C."/>
            <person name="Riley R."/>
            <person name="Ohm R."/>
            <person name="Sun H."/>
            <person name="Tunlid A."/>
            <person name="Henrissat B."/>
            <person name="Grigoriev I.V."/>
            <person name="Hibbett D.S."/>
            <person name="Martin F."/>
        </authorList>
    </citation>
    <scope>NUCLEOTIDE SEQUENCE [LARGE SCALE GENOMIC DNA]</scope>
    <source>
        <strain evidence="1 2">SS14</strain>
    </source>
</reference>
<dbReference type="Proteomes" id="UP000054279">
    <property type="component" value="Unassembled WGS sequence"/>
</dbReference>
<dbReference type="EMBL" id="KN837216">
    <property type="protein sequence ID" value="KIJ33209.1"/>
    <property type="molecule type" value="Genomic_DNA"/>
</dbReference>
<keyword evidence="2" id="KW-1185">Reference proteome</keyword>
<sequence length="70" mass="7887">MSSFGLSITYKKAVRAPDVSWTKHKDVPWNVTLERLENNKTARTPGHRLSNEAISCSSLMSYGTPTLHLR</sequence>
<evidence type="ECO:0000313" key="1">
    <source>
        <dbReference type="EMBL" id="KIJ33209.1"/>
    </source>
</evidence>
<proteinExistence type="predicted"/>
<accession>A0A0C9UEH8</accession>
<dbReference type="HOGENOM" id="CLU_2759437_0_0_1"/>
<gene>
    <name evidence="1" type="ORF">M422DRAFT_264933</name>
</gene>
<organism evidence="1 2">
    <name type="scientific">Sphaerobolus stellatus (strain SS14)</name>
    <dbReference type="NCBI Taxonomy" id="990650"/>
    <lineage>
        <taxon>Eukaryota</taxon>
        <taxon>Fungi</taxon>
        <taxon>Dikarya</taxon>
        <taxon>Basidiomycota</taxon>
        <taxon>Agaricomycotina</taxon>
        <taxon>Agaricomycetes</taxon>
        <taxon>Phallomycetidae</taxon>
        <taxon>Geastrales</taxon>
        <taxon>Sphaerobolaceae</taxon>
        <taxon>Sphaerobolus</taxon>
    </lineage>
</organism>
<protein>
    <submittedName>
        <fullName evidence="1">Uncharacterized protein</fullName>
    </submittedName>
</protein>